<reference evidence="12 13" key="1">
    <citation type="submission" date="2020-04" db="EMBL/GenBank/DDBJ databases">
        <title>MicrobeNet Type strains.</title>
        <authorList>
            <person name="Nicholson A.C."/>
        </authorList>
    </citation>
    <scope>NUCLEOTIDE SEQUENCE [LARGE SCALE GENOMIC DNA]</scope>
    <source>
        <strain evidence="12 13">DSM 44113</strain>
    </source>
</reference>
<dbReference type="InterPro" id="IPR000719">
    <property type="entry name" value="Prot_kinase_dom"/>
</dbReference>
<keyword evidence="9" id="KW-0067">ATP-binding</keyword>
<organism evidence="12 13">
    <name type="scientific">Tsukamurella spumae</name>
    <dbReference type="NCBI Taxonomy" id="44753"/>
    <lineage>
        <taxon>Bacteria</taxon>
        <taxon>Bacillati</taxon>
        <taxon>Actinomycetota</taxon>
        <taxon>Actinomycetes</taxon>
        <taxon>Mycobacteriales</taxon>
        <taxon>Tsukamurellaceae</taxon>
        <taxon>Tsukamurella</taxon>
    </lineage>
</organism>
<evidence type="ECO:0000259" key="11">
    <source>
        <dbReference type="PROSITE" id="PS50011"/>
    </source>
</evidence>
<evidence type="ECO:0000256" key="3">
    <source>
        <dbReference type="ARBA" id="ARBA00010886"/>
    </source>
</evidence>
<dbReference type="EC" id="2.7.11.1" evidence="4"/>
<evidence type="ECO:0000256" key="10">
    <source>
        <dbReference type="ARBA" id="ARBA00023212"/>
    </source>
</evidence>
<evidence type="ECO:0000256" key="2">
    <source>
        <dbReference type="ARBA" id="ARBA00004647"/>
    </source>
</evidence>
<dbReference type="RefSeq" id="WP_168544562.1">
    <property type="nucleotide sequence ID" value="NZ_BAAAKS010000002.1"/>
</dbReference>
<dbReference type="PANTHER" id="PTHR43289">
    <property type="entry name" value="MITOGEN-ACTIVATED PROTEIN KINASE KINASE KINASE 20-RELATED"/>
    <property type="match status" value="1"/>
</dbReference>
<dbReference type="Gene3D" id="1.10.510.10">
    <property type="entry name" value="Transferase(Phosphotransferase) domain 1"/>
    <property type="match status" value="1"/>
</dbReference>
<evidence type="ECO:0000256" key="5">
    <source>
        <dbReference type="ARBA" id="ARBA00022527"/>
    </source>
</evidence>
<evidence type="ECO:0000256" key="1">
    <source>
        <dbReference type="ARBA" id="ARBA00004300"/>
    </source>
</evidence>
<dbReference type="GO" id="GO:0000922">
    <property type="term" value="C:spindle pole"/>
    <property type="evidence" value="ECO:0007669"/>
    <property type="project" value="UniProtKB-SubCell"/>
</dbReference>
<dbReference type="InterPro" id="IPR011009">
    <property type="entry name" value="Kinase-like_dom_sf"/>
</dbReference>
<gene>
    <name evidence="12" type="ORF">HF999_03660</name>
</gene>
<evidence type="ECO:0000313" key="13">
    <source>
        <dbReference type="Proteomes" id="UP000582646"/>
    </source>
</evidence>
<evidence type="ECO:0000256" key="6">
    <source>
        <dbReference type="ARBA" id="ARBA00022679"/>
    </source>
</evidence>
<dbReference type="EMBL" id="JAAXOQ010000003">
    <property type="protein sequence ID" value="NKY17473.1"/>
    <property type="molecule type" value="Genomic_DNA"/>
</dbReference>
<keyword evidence="6" id="KW-0808">Transferase</keyword>
<dbReference type="PANTHER" id="PTHR43289:SF6">
    <property type="entry name" value="SERINE_THREONINE-PROTEIN KINASE NEKL-3"/>
    <property type="match status" value="1"/>
</dbReference>
<comment type="subcellular location">
    <subcellularLocation>
        <location evidence="1">Cytoplasm</location>
        <location evidence="1">Cytoskeleton</location>
        <location evidence="1">Microtubule organizing center</location>
        <location evidence="1">Centrosome</location>
    </subcellularLocation>
    <subcellularLocation>
        <location evidence="2">Cytoplasm</location>
        <location evidence="2">Cytoskeleton</location>
        <location evidence="2">Spindle pole</location>
    </subcellularLocation>
</comment>
<dbReference type="Proteomes" id="UP000582646">
    <property type="component" value="Unassembled WGS sequence"/>
</dbReference>
<sequence>MTSMTAAELIRTRAPIAPADVATIVDRVAAELLCEWECHHRLHGAVQPDNIVVTFISGSVHTARLIGFVDPELAGTVLARSGDVEPTVHVRDVHQKSYPATESILGGRLDHRTDVYSLACTAFELLTGLRPHGGGTVQDVMRSVIDGTAQDLPLGTQAQRSVLRSAMAPDSAARPITALRFAADFRRAFHEDPTAAITIGTRP</sequence>
<comment type="similarity">
    <text evidence="3">Belongs to the protein kinase superfamily. NEK Ser/Thr protein kinase family. NIMA subfamily.</text>
</comment>
<dbReference type="AlphaFoldDB" id="A0A846WWU5"/>
<keyword evidence="10" id="KW-0206">Cytoskeleton</keyword>
<evidence type="ECO:0000313" key="12">
    <source>
        <dbReference type="EMBL" id="NKY17473.1"/>
    </source>
</evidence>
<dbReference type="Pfam" id="PF07714">
    <property type="entry name" value="PK_Tyr_Ser-Thr"/>
    <property type="match status" value="1"/>
</dbReference>
<evidence type="ECO:0000256" key="8">
    <source>
        <dbReference type="ARBA" id="ARBA00022777"/>
    </source>
</evidence>
<comment type="caution">
    <text evidence="12">The sequence shown here is derived from an EMBL/GenBank/DDBJ whole genome shotgun (WGS) entry which is preliminary data.</text>
</comment>
<dbReference type="GO" id="GO:0005813">
    <property type="term" value="C:centrosome"/>
    <property type="evidence" value="ECO:0007669"/>
    <property type="project" value="UniProtKB-SubCell"/>
</dbReference>
<accession>A0A846WWU5</accession>
<keyword evidence="8 12" id="KW-0418">Kinase</keyword>
<feature type="domain" description="Protein kinase" evidence="11">
    <location>
        <begin position="1"/>
        <end position="186"/>
    </location>
</feature>
<protein>
    <recommendedName>
        <fullName evidence="4">non-specific serine/threonine protein kinase</fullName>
        <ecNumber evidence="4">2.7.11.1</ecNumber>
    </recommendedName>
</protein>
<dbReference type="GO" id="GO:0004674">
    <property type="term" value="F:protein serine/threonine kinase activity"/>
    <property type="evidence" value="ECO:0007669"/>
    <property type="project" value="UniProtKB-KW"/>
</dbReference>
<dbReference type="PROSITE" id="PS50011">
    <property type="entry name" value="PROTEIN_KINASE_DOM"/>
    <property type="match status" value="1"/>
</dbReference>
<dbReference type="InterPro" id="IPR001245">
    <property type="entry name" value="Ser-Thr/Tyr_kinase_cat_dom"/>
</dbReference>
<keyword evidence="5" id="KW-0723">Serine/threonine-protein kinase</keyword>
<keyword evidence="7" id="KW-0547">Nucleotide-binding</keyword>
<evidence type="ECO:0000256" key="7">
    <source>
        <dbReference type="ARBA" id="ARBA00022741"/>
    </source>
</evidence>
<name>A0A846WWU5_9ACTN</name>
<evidence type="ECO:0000256" key="4">
    <source>
        <dbReference type="ARBA" id="ARBA00012513"/>
    </source>
</evidence>
<proteinExistence type="inferred from homology"/>
<dbReference type="SUPFAM" id="SSF56112">
    <property type="entry name" value="Protein kinase-like (PK-like)"/>
    <property type="match status" value="1"/>
</dbReference>
<keyword evidence="13" id="KW-1185">Reference proteome</keyword>
<keyword evidence="10" id="KW-0963">Cytoplasm</keyword>
<evidence type="ECO:0000256" key="9">
    <source>
        <dbReference type="ARBA" id="ARBA00022840"/>
    </source>
</evidence>
<dbReference type="GO" id="GO:0005524">
    <property type="term" value="F:ATP binding"/>
    <property type="evidence" value="ECO:0007669"/>
    <property type="project" value="UniProtKB-KW"/>
</dbReference>